<evidence type="ECO:0000256" key="6">
    <source>
        <dbReference type="ARBA" id="ARBA00023170"/>
    </source>
</evidence>
<gene>
    <name evidence="10" type="ORF">PoB_003674700</name>
</gene>
<accession>A0AAV4ATE1</accession>
<feature type="transmembrane region" description="Helical" evidence="8">
    <location>
        <begin position="56"/>
        <end position="84"/>
    </location>
</feature>
<dbReference type="InterPro" id="IPR000276">
    <property type="entry name" value="GPCR_Rhodpsn"/>
</dbReference>
<evidence type="ECO:0000256" key="7">
    <source>
        <dbReference type="ARBA" id="ARBA00023224"/>
    </source>
</evidence>
<evidence type="ECO:0000256" key="3">
    <source>
        <dbReference type="ARBA" id="ARBA00022989"/>
    </source>
</evidence>
<dbReference type="AlphaFoldDB" id="A0AAV4ATE1"/>
<evidence type="ECO:0000313" key="10">
    <source>
        <dbReference type="EMBL" id="GFO10242.1"/>
    </source>
</evidence>
<dbReference type="Proteomes" id="UP000735302">
    <property type="component" value="Unassembled WGS sequence"/>
</dbReference>
<keyword evidence="3 8" id="KW-1133">Transmembrane helix</keyword>
<dbReference type="Pfam" id="PF00001">
    <property type="entry name" value="7tm_1"/>
    <property type="match status" value="1"/>
</dbReference>
<dbReference type="InterPro" id="IPR017452">
    <property type="entry name" value="GPCR_Rhodpsn_7TM"/>
</dbReference>
<dbReference type="PRINTS" id="PR00237">
    <property type="entry name" value="GPCRRHODOPSN"/>
</dbReference>
<evidence type="ECO:0000256" key="2">
    <source>
        <dbReference type="ARBA" id="ARBA00022692"/>
    </source>
</evidence>
<feature type="transmembrane region" description="Helical" evidence="8">
    <location>
        <begin position="96"/>
        <end position="120"/>
    </location>
</feature>
<feature type="domain" description="G-protein coupled receptors family 1 profile" evidence="9">
    <location>
        <begin position="75"/>
        <end position="402"/>
    </location>
</feature>
<feature type="transmembrane region" description="Helical" evidence="8">
    <location>
        <begin position="174"/>
        <end position="193"/>
    </location>
</feature>
<evidence type="ECO:0000256" key="4">
    <source>
        <dbReference type="ARBA" id="ARBA00023040"/>
    </source>
</evidence>
<evidence type="ECO:0000259" key="9">
    <source>
        <dbReference type="PROSITE" id="PS50262"/>
    </source>
</evidence>
<feature type="transmembrane region" description="Helical" evidence="8">
    <location>
        <begin position="346"/>
        <end position="366"/>
    </location>
</feature>
<feature type="transmembrane region" description="Helical" evidence="8">
    <location>
        <begin position="220"/>
        <end position="243"/>
    </location>
</feature>
<name>A0AAV4ATE1_9GAST</name>
<comment type="caution">
    <text evidence="10">The sequence shown here is derived from an EMBL/GenBank/DDBJ whole genome shotgun (WGS) entry which is preliminary data.</text>
</comment>
<sequence>MAVVLSYKDAVIFSSNSSSSSDSIISIDTSDNVKANLAGLSGPEWDPSFHGSVHTATMAVCTVLVIFVVVLGTFGNGLVLISALQCRRLRSNFDVLVYNLAGTDFIVCSCLAPTFLYLLFASPPPAPREFCGGFLFACTLCGLASLLTLMIIAGHRQSRVTGKVKGALTARRTAAILVTIYAISFGAAFGGMLRVTLSWSDSQTSCQALLNSSRIPHDNVIMVFVTPVVAVCCVVILTAYCVIARAVRTQTYLRVKALQPLLQNSAYSKLSSASEYAAAGKAKDSPPCPELKQILVETGEPADIEKERTQTQTSSPAKPERRERKEILKHCACCNCMAALDKENKAITMCLVVILIIALCWTPLVISQTLELFTGESIILFQVKLCGIALIFLNSALDPYLYAQNCGRSTHRFGSFLWDVFRCECRLPRPNRKKIKHTGGSKPSAFPGNRNVRSQTGIPSSALVLRPDCATLQFLNPIDPLFRDNPKIVKSSTRRSRRSKSCIFHSSKSRIIRTNAKPERGYTNNLLQFGQISSVYGAGYKRADVHRRGRAHAQAGMMSDVRTLVHKSCCHGKLPEDLSLIDS</sequence>
<dbReference type="GO" id="GO:0004930">
    <property type="term" value="F:G protein-coupled receptor activity"/>
    <property type="evidence" value="ECO:0007669"/>
    <property type="project" value="UniProtKB-KW"/>
</dbReference>
<dbReference type="SUPFAM" id="SSF81321">
    <property type="entry name" value="Family A G protein-coupled receptor-like"/>
    <property type="match status" value="1"/>
</dbReference>
<feature type="transmembrane region" description="Helical" evidence="8">
    <location>
        <begin position="132"/>
        <end position="153"/>
    </location>
</feature>
<dbReference type="PROSITE" id="PS50262">
    <property type="entry name" value="G_PROTEIN_RECEP_F1_2"/>
    <property type="match status" value="1"/>
</dbReference>
<dbReference type="EMBL" id="BLXT01004148">
    <property type="protein sequence ID" value="GFO10242.1"/>
    <property type="molecule type" value="Genomic_DNA"/>
</dbReference>
<keyword evidence="7" id="KW-0807">Transducer</keyword>
<evidence type="ECO:0000256" key="1">
    <source>
        <dbReference type="ARBA" id="ARBA00004141"/>
    </source>
</evidence>
<dbReference type="GO" id="GO:0016020">
    <property type="term" value="C:membrane"/>
    <property type="evidence" value="ECO:0007669"/>
    <property type="project" value="UniProtKB-SubCell"/>
</dbReference>
<evidence type="ECO:0000313" key="11">
    <source>
        <dbReference type="Proteomes" id="UP000735302"/>
    </source>
</evidence>
<keyword evidence="6 10" id="KW-0675">Receptor</keyword>
<dbReference type="Gene3D" id="1.20.1070.10">
    <property type="entry name" value="Rhodopsin 7-helix transmembrane proteins"/>
    <property type="match status" value="1"/>
</dbReference>
<keyword evidence="5 8" id="KW-0472">Membrane</keyword>
<reference evidence="10 11" key="1">
    <citation type="journal article" date="2021" name="Elife">
        <title>Chloroplast acquisition without the gene transfer in kleptoplastic sea slugs, Plakobranchus ocellatus.</title>
        <authorList>
            <person name="Maeda T."/>
            <person name="Takahashi S."/>
            <person name="Yoshida T."/>
            <person name="Shimamura S."/>
            <person name="Takaki Y."/>
            <person name="Nagai Y."/>
            <person name="Toyoda A."/>
            <person name="Suzuki Y."/>
            <person name="Arimoto A."/>
            <person name="Ishii H."/>
            <person name="Satoh N."/>
            <person name="Nishiyama T."/>
            <person name="Hasebe M."/>
            <person name="Maruyama T."/>
            <person name="Minagawa J."/>
            <person name="Obokata J."/>
            <person name="Shigenobu S."/>
        </authorList>
    </citation>
    <scope>NUCLEOTIDE SEQUENCE [LARGE SCALE GENOMIC DNA]</scope>
</reference>
<evidence type="ECO:0000256" key="8">
    <source>
        <dbReference type="SAM" id="Phobius"/>
    </source>
</evidence>
<keyword evidence="11" id="KW-1185">Reference proteome</keyword>
<dbReference type="CDD" id="cd00637">
    <property type="entry name" value="7tm_classA_rhodopsin-like"/>
    <property type="match status" value="1"/>
</dbReference>
<organism evidence="10 11">
    <name type="scientific">Plakobranchus ocellatus</name>
    <dbReference type="NCBI Taxonomy" id="259542"/>
    <lineage>
        <taxon>Eukaryota</taxon>
        <taxon>Metazoa</taxon>
        <taxon>Spiralia</taxon>
        <taxon>Lophotrochozoa</taxon>
        <taxon>Mollusca</taxon>
        <taxon>Gastropoda</taxon>
        <taxon>Heterobranchia</taxon>
        <taxon>Euthyneura</taxon>
        <taxon>Panpulmonata</taxon>
        <taxon>Sacoglossa</taxon>
        <taxon>Placobranchoidea</taxon>
        <taxon>Plakobranchidae</taxon>
        <taxon>Plakobranchus</taxon>
    </lineage>
</organism>
<keyword evidence="2 8" id="KW-0812">Transmembrane</keyword>
<proteinExistence type="predicted"/>
<dbReference type="InterPro" id="IPR050125">
    <property type="entry name" value="GPCR_opsins"/>
</dbReference>
<protein>
    <submittedName>
        <fullName evidence="10">G protein-coupled receptor 75</fullName>
    </submittedName>
</protein>
<keyword evidence="4" id="KW-0297">G-protein coupled receptor</keyword>
<comment type="subcellular location">
    <subcellularLocation>
        <location evidence="1">Membrane</location>
        <topology evidence="1">Multi-pass membrane protein</topology>
    </subcellularLocation>
</comment>
<feature type="transmembrane region" description="Helical" evidence="8">
    <location>
        <begin position="378"/>
        <end position="402"/>
    </location>
</feature>
<evidence type="ECO:0000256" key="5">
    <source>
        <dbReference type="ARBA" id="ARBA00023136"/>
    </source>
</evidence>
<dbReference type="PANTHER" id="PTHR24240">
    <property type="entry name" value="OPSIN"/>
    <property type="match status" value="1"/>
</dbReference>